<dbReference type="Pfam" id="PF09297">
    <property type="entry name" value="Zn_ribbon_NUD"/>
    <property type="match status" value="1"/>
</dbReference>
<evidence type="ECO:0000259" key="9">
    <source>
        <dbReference type="PROSITE" id="PS51462"/>
    </source>
</evidence>
<accession>A0A6S6WLT0</accession>
<evidence type="ECO:0000256" key="7">
    <source>
        <dbReference type="ARBA" id="ARBA00023679"/>
    </source>
</evidence>
<keyword evidence="4 8" id="KW-0460">Magnesium</keyword>
<dbReference type="EC" id="3.6.1.-" evidence="8"/>
<dbReference type="PROSITE" id="PS51462">
    <property type="entry name" value="NUDIX"/>
    <property type="match status" value="1"/>
</dbReference>
<keyword evidence="2 8" id="KW-0479">Metal-binding</keyword>
<dbReference type="Gene3D" id="3.90.79.20">
    <property type="match status" value="1"/>
</dbReference>
<dbReference type="GO" id="GO:0005829">
    <property type="term" value="C:cytosol"/>
    <property type="evidence" value="ECO:0007669"/>
    <property type="project" value="TreeGrafter"/>
</dbReference>
<feature type="binding site" evidence="8">
    <location>
        <position position="189"/>
    </location>
    <ligand>
        <name>a divalent metal cation</name>
        <dbReference type="ChEBI" id="CHEBI:60240"/>
        <label>3</label>
    </ligand>
</feature>
<dbReference type="EMBL" id="CADCXY010000006">
    <property type="protein sequence ID" value="CAB0151760.1"/>
    <property type="molecule type" value="Genomic_DNA"/>
</dbReference>
<dbReference type="GO" id="GO:0006742">
    <property type="term" value="P:NADP+ catabolic process"/>
    <property type="evidence" value="ECO:0007669"/>
    <property type="project" value="TreeGrafter"/>
</dbReference>
<evidence type="ECO:0000256" key="5">
    <source>
        <dbReference type="ARBA" id="ARBA00023027"/>
    </source>
</evidence>
<dbReference type="Pfam" id="PF09296">
    <property type="entry name" value="NUDIX-like"/>
    <property type="match status" value="1"/>
</dbReference>
<feature type="binding site" evidence="8">
    <location>
        <position position="234"/>
    </location>
    <ligand>
        <name>a divalent metal cation</name>
        <dbReference type="ChEBI" id="CHEBI:60240"/>
        <label>1</label>
    </ligand>
</feature>
<dbReference type="PANTHER" id="PTHR42904:SF6">
    <property type="entry name" value="NAD-CAPPED RNA HYDROLASE NUDT12"/>
    <property type="match status" value="1"/>
</dbReference>
<reference evidence="10 11" key="1">
    <citation type="submission" date="2020-02" db="EMBL/GenBank/DDBJ databases">
        <authorList>
            <person name="Rodrigo-Torres L."/>
            <person name="Arahal R. D."/>
            <person name="Lucena T."/>
        </authorList>
    </citation>
    <scope>NUCLEOTIDE SEQUENCE [LARGE SCALE GENOMIC DNA]</scope>
    <source>
        <strain evidence="10 11">CECT 9734</strain>
    </source>
</reference>
<dbReference type="InterPro" id="IPR020084">
    <property type="entry name" value="NUDIX_hydrolase_CS"/>
</dbReference>
<evidence type="ECO:0000256" key="1">
    <source>
        <dbReference type="ARBA" id="ARBA00009595"/>
    </source>
</evidence>
<evidence type="ECO:0000256" key="3">
    <source>
        <dbReference type="ARBA" id="ARBA00022801"/>
    </source>
</evidence>
<protein>
    <recommendedName>
        <fullName evidence="8">NAD-capped RNA hydrolase NudC</fullName>
        <shortName evidence="8">DeNADding enzyme NudC</shortName>
        <ecNumber evidence="8">3.6.1.-</ecNumber>
    </recommendedName>
    <alternativeName>
        <fullName evidence="8">NADH pyrophosphatase</fullName>
        <ecNumber evidence="8">3.6.1.22</ecNumber>
    </alternativeName>
</protein>
<dbReference type="GO" id="GO:0019677">
    <property type="term" value="P:NAD+ catabolic process"/>
    <property type="evidence" value="ECO:0007669"/>
    <property type="project" value="TreeGrafter"/>
</dbReference>
<dbReference type="GO" id="GO:0000287">
    <property type="term" value="F:magnesium ion binding"/>
    <property type="evidence" value="ECO:0007669"/>
    <property type="project" value="UniProtKB-UniRule"/>
</dbReference>
<comment type="catalytic activity">
    <reaction evidence="7">
        <text>a 5'-end NAD(+)-phospho-ribonucleoside in mRNA + H2O = a 5'-end phospho-adenosine-phospho-ribonucleoside in mRNA + beta-nicotinamide D-ribonucleotide + 2 H(+)</text>
        <dbReference type="Rhea" id="RHEA:60876"/>
        <dbReference type="Rhea" id="RHEA-COMP:15698"/>
        <dbReference type="Rhea" id="RHEA-COMP:15719"/>
        <dbReference type="ChEBI" id="CHEBI:14649"/>
        <dbReference type="ChEBI" id="CHEBI:15377"/>
        <dbReference type="ChEBI" id="CHEBI:15378"/>
        <dbReference type="ChEBI" id="CHEBI:144029"/>
        <dbReference type="ChEBI" id="CHEBI:144051"/>
    </reaction>
    <physiologicalReaction direction="left-to-right" evidence="7">
        <dbReference type="Rhea" id="RHEA:60877"/>
    </physiologicalReaction>
</comment>
<proteinExistence type="inferred from homology"/>
<dbReference type="InterPro" id="IPR015375">
    <property type="entry name" value="NADH_PPase-like_N"/>
</dbReference>
<feature type="binding site" evidence="8">
    <location>
        <position position="193"/>
    </location>
    <ligand>
        <name>a divalent metal cation</name>
        <dbReference type="ChEBI" id="CHEBI:60240"/>
        <label>1</label>
    </ligand>
</feature>
<dbReference type="GO" id="GO:0000210">
    <property type="term" value="F:NAD+ diphosphatase activity"/>
    <property type="evidence" value="ECO:0007669"/>
    <property type="project" value="UniProtKB-UniRule"/>
</dbReference>
<feature type="binding site" evidence="8">
    <location>
        <position position="234"/>
    </location>
    <ligand>
        <name>a divalent metal cation</name>
        <dbReference type="ChEBI" id="CHEBI:60240"/>
        <label>3</label>
    </ligand>
</feature>
<keyword evidence="6 8" id="KW-0464">Manganese</keyword>
<feature type="domain" description="Nudix hydrolase" evidence="9">
    <location>
        <begin position="140"/>
        <end position="264"/>
    </location>
</feature>
<feature type="binding site" evidence="8">
    <location>
        <begin position="207"/>
        <end position="214"/>
    </location>
    <ligand>
        <name>substrate</name>
    </ligand>
</feature>
<keyword evidence="8" id="KW-0862">Zinc</keyword>
<comment type="function">
    <text evidence="8">mRNA decapping enzyme that specifically removes the nicotinamide adenine dinucleotide (NAD) cap from a subset of mRNAs by hydrolyzing the diphosphate linkage to produce nicotinamide mononucleotide (NMN) and 5' monophosphate mRNA. The NAD-cap is present at the 5'-end of some mRNAs and stabilizes RNA against 5'-processing. Has preference for mRNAs with a 5'-end purine. Catalyzes the hydrolysis of a broad range of dinucleotide pyrophosphates.</text>
</comment>
<dbReference type="InterPro" id="IPR015797">
    <property type="entry name" value="NUDIX_hydrolase-like_dom_sf"/>
</dbReference>
<dbReference type="InterPro" id="IPR022925">
    <property type="entry name" value="RNA_Hydrolase_NudC"/>
</dbReference>
<dbReference type="HAMAP" id="MF_00297">
    <property type="entry name" value="Nudix_NudC"/>
    <property type="match status" value="1"/>
</dbReference>
<keyword evidence="11" id="KW-1185">Reference proteome</keyword>
<dbReference type="GO" id="GO:0030145">
    <property type="term" value="F:manganese ion binding"/>
    <property type="evidence" value="ECO:0007669"/>
    <property type="project" value="UniProtKB-UniRule"/>
</dbReference>
<organism evidence="10 11">
    <name type="scientific">Pseudidiomarina piscicola</name>
    <dbReference type="NCBI Taxonomy" id="2614830"/>
    <lineage>
        <taxon>Bacteria</taxon>
        <taxon>Pseudomonadati</taxon>
        <taxon>Pseudomonadota</taxon>
        <taxon>Gammaproteobacteria</taxon>
        <taxon>Alteromonadales</taxon>
        <taxon>Idiomarinaceae</taxon>
        <taxon>Pseudidiomarina</taxon>
    </lineage>
</organism>
<feature type="short sequence motif" description="Nudix box" evidence="8">
    <location>
        <begin position="174"/>
        <end position="195"/>
    </location>
</feature>
<feature type="binding site" evidence="8">
    <location>
        <position position="126"/>
    </location>
    <ligand>
        <name>substrate</name>
    </ligand>
</feature>
<evidence type="ECO:0000256" key="8">
    <source>
        <dbReference type="HAMAP-Rule" id="MF_00297"/>
    </source>
</evidence>
<dbReference type="SUPFAM" id="SSF55811">
    <property type="entry name" value="Nudix"/>
    <property type="match status" value="2"/>
</dbReference>
<dbReference type="AlphaFoldDB" id="A0A6S6WLT0"/>
<dbReference type="InterPro" id="IPR000086">
    <property type="entry name" value="NUDIX_hydrolase_dom"/>
</dbReference>
<feature type="binding site" evidence="8">
    <location>
        <position position="83"/>
    </location>
    <ligand>
        <name>substrate</name>
    </ligand>
</feature>
<dbReference type="InterPro" id="IPR015376">
    <property type="entry name" value="Znr_NADH_PPase"/>
</dbReference>
<dbReference type="NCBIfam" id="NF001299">
    <property type="entry name" value="PRK00241.1"/>
    <property type="match status" value="1"/>
</dbReference>
<feature type="binding site" evidence="8">
    <location>
        <position position="113"/>
    </location>
    <ligand>
        <name>Zn(2+)</name>
        <dbReference type="ChEBI" id="CHEBI:29105"/>
    </ligand>
</feature>
<dbReference type="GO" id="GO:0035529">
    <property type="term" value="F:NADH pyrophosphatase activity"/>
    <property type="evidence" value="ECO:0007669"/>
    <property type="project" value="TreeGrafter"/>
</dbReference>
<comment type="similarity">
    <text evidence="1 8">Belongs to the Nudix hydrolase family. NudC subfamily.</text>
</comment>
<feature type="binding site" evidence="8">
    <location>
        <position position="116"/>
    </location>
    <ligand>
        <name>Zn(2+)</name>
        <dbReference type="ChEBI" id="CHEBI:29105"/>
    </ligand>
</feature>
<comment type="cofactor">
    <cofactor evidence="8">
        <name>Zn(2+)</name>
        <dbReference type="ChEBI" id="CHEBI:29105"/>
    </cofactor>
    <text evidence="8">Binds 1 zinc ion per subunit.</text>
</comment>
<dbReference type="Pfam" id="PF00293">
    <property type="entry name" value="NUDIX"/>
    <property type="match status" value="1"/>
</dbReference>
<feature type="binding site" evidence="8">
    <location>
        <position position="139"/>
    </location>
    <ligand>
        <name>substrate</name>
    </ligand>
</feature>
<dbReference type="InterPro" id="IPR049734">
    <property type="entry name" value="NudC-like_C"/>
</dbReference>
<comment type="catalytic activity">
    <reaction evidence="8">
        <text>NAD(+) + H2O = beta-nicotinamide D-ribonucleotide + AMP + 2 H(+)</text>
        <dbReference type="Rhea" id="RHEA:11800"/>
        <dbReference type="ChEBI" id="CHEBI:14649"/>
        <dbReference type="ChEBI" id="CHEBI:15377"/>
        <dbReference type="ChEBI" id="CHEBI:15378"/>
        <dbReference type="ChEBI" id="CHEBI:57540"/>
        <dbReference type="ChEBI" id="CHEBI:456215"/>
        <dbReference type="EC" id="3.6.1.22"/>
    </reaction>
</comment>
<dbReference type="Gene3D" id="3.90.79.10">
    <property type="entry name" value="Nucleoside Triphosphate Pyrophosphohydrolase"/>
    <property type="match status" value="1"/>
</dbReference>
<keyword evidence="3 8" id="KW-0378">Hydrolase</keyword>
<feature type="binding site" evidence="8">
    <location>
        <position position="189"/>
    </location>
    <ligand>
        <name>a divalent metal cation</name>
        <dbReference type="ChEBI" id="CHEBI:60240"/>
        <label>2</label>
    </ligand>
</feature>
<feature type="binding site" evidence="8">
    <location>
        <position position="173"/>
    </location>
    <ligand>
        <name>a divalent metal cation</name>
        <dbReference type="ChEBI" id="CHEBI:60240"/>
        <label>1</label>
    </ligand>
</feature>
<dbReference type="CDD" id="cd03429">
    <property type="entry name" value="NUDIX_NADH_pyrophosphatase_Nudt13"/>
    <property type="match status" value="1"/>
</dbReference>
<evidence type="ECO:0000256" key="6">
    <source>
        <dbReference type="ARBA" id="ARBA00023211"/>
    </source>
</evidence>
<name>A0A6S6WLT0_9GAMM</name>
<dbReference type="GO" id="GO:0008270">
    <property type="term" value="F:zinc ion binding"/>
    <property type="evidence" value="ECO:0007669"/>
    <property type="project" value="UniProtKB-UniRule"/>
</dbReference>
<evidence type="ECO:0000313" key="10">
    <source>
        <dbReference type="EMBL" id="CAB0151760.1"/>
    </source>
</evidence>
<sequence length="275" mass="31231">MTKPYQRPSADEPAWWFICSAGEIVLDDNNQPPHGRLDDLPLPTLDDYGVVWLGEVRERSCYLVLADYGDDAFAALGEFQSLRPMIAQHDEEMFSMASRAKQITEFISTHRFCGRCGTRMQSVDWELAMQCHTCNHRCYPRISPCIIVAIRKGNEILLARGKRHRPGLFSVLAGFVEAGETLEQTLAREVMEEAGIKVSKVQYVCSQPWPFPNSLMMGFTAEWQSGELHLDPFELEEGDWFNIHDLPETPLAGTIAHRLIETVKSQIDQESEARD</sequence>
<feature type="binding site" evidence="8">
    <location>
        <position position="131"/>
    </location>
    <ligand>
        <name>Zn(2+)</name>
        <dbReference type="ChEBI" id="CHEBI:29105"/>
    </ligand>
</feature>
<evidence type="ECO:0000256" key="4">
    <source>
        <dbReference type="ARBA" id="ARBA00022842"/>
    </source>
</evidence>
<dbReference type="Proteomes" id="UP000481517">
    <property type="component" value="Unassembled WGS sequence"/>
</dbReference>
<comment type="catalytic activity">
    <reaction evidence="8">
        <text>NADH + H2O = reduced beta-nicotinamide D-ribonucleotide + AMP + 2 H(+)</text>
        <dbReference type="Rhea" id="RHEA:48868"/>
        <dbReference type="ChEBI" id="CHEBI:15377"/>
        <dbReference type="ChEBI" id="CHEBI:15378"/>
        <dbReference type="ChEBI" id="CHEBI:57945"/>
        <dbReference type="ChEBI" id="CHEBI:90832"/>
        <dbReference type="ChEBI" id="CHEBI:456215"/>
        <dbReference type="EC" id="3.6.1.22"/>
    </reaction>
</comment>
<comment type="caution">
    <text evidence="8">Lacks conserved residue(s) required for the propagation of feature annotation.</text>
</comment>
<feature type="binding site" evidence="8">
    <location>
        <position position="193"/>
    </location>
    <ligand>
        <name>a divalent metal cation</name>
        <dbReference type="ChEBI" id="CHEBI:60240"/>
        <label>3</label>
    </ligand>
</feature>
<feature type="binding site" evidence="8">
    <location>
        <position position="256"/>
    </location>
    <ligand>
        <name>substrate</name>
    </ligand>
</feature>
<evidence type="ECO:0000313" key="11">
    <source>
        <dbReference type="Proteomes" id="UP000481517"/>
    </source>
</evidence>
<dbReference type="PROSITE" id="PS00893">
    <property type="entry name" value="NUDIX_BOX"/>
    <property type="match status" value="1"/>
</dbReference>
<dbReference type="PANTHER" id="PTHR42904">
    <property type="entry name" value="NUDIX HYDROLASE, NUDC SUBFAMILY"/>
    <property type="match status" value="1"/>
</dbReference>
<gene>
    <name evidence="8 10" type="primary">nudC</name>
    <name evidence="10" type="ORF">PSI9734_02125</name>
</gene>
<dbReference type="EC" id="3.6.1.22" evidence="8"/>
<comment type="cofactor">
    <cofactor evidence="8">
        <name>Mg(2+)</name>
        <dbReference type="ChEBI" id="CHEBI:18420"/>
    </cofactor>
    <cofactor evidence="8">
        <name>Mn(2+)</name>
        <dbReference type="ChEBI" id="CHEBI:29035"/>
    </cofactor>
    <text evidence="8">Divalent metal cations. Mg(2+) or Mn(2+).</text>
</comment>
<evidence type="ECO:0000256" key="2">
    <source>
        <dbReference type="ARBA" id="ARBA00022723"/>
    </source>
</evidence>
<dbReference type="InterPro" id="IPR050241">
    <property type="entry name" value="NAD-cap_RNA_hydrolase_NudC"/>
</dbReference>
<comment type="subunit">
    <text evidence="8">Homodimer.</text>
</comment>
<feature type="binding site" evidence="8">
    <location>
        <position position="134"/>
    </location>
    <ligand>
        <name>Zn(2+)</name>
        <dbReference type="ChEBI" id="CHEBI:29105"/>
    </ligand>
</feature>
<dbReference type="RefSeq" id="WP_173921118.1">
    <property type="nucleotide sequence ID" value="NZ_CADCXY010000006.1"/>
</dbReference>
<keyword evidence="5 8" id="KW-0520">NAD</keyword>